<sequence>MAWPIPDIPEKQSLPRLKLWLWMVVLLFMLSAGVLSSLWMLKATDYINVLLYGVLPAFLIWLCVFGTVFNRYEQSTAAKLSWDAEKEQTKTEWQHWSRRQLAVVGNVLFSPEEKGMEALLGDFKDVPAYPKKARSLFDSLHNYSSLMSKIDLQLEQQYPHYRYLLNSIYVLQASGRFDKKSNEAIFQQWDLVPETFNSIEPLQSLYDSNDKYGLILIICLQDWSLFSPKQASEIISAQLIVSPDYAHQQAMPVIAGLNRIMPLEPGGFTSDLNMFFEYSGADKDSLEYIWVSGNTEKTTTDIMQYANGNQWSLPESRFLHSIDFSFGPPGEMALPLSLAMMVEAANKTDRDQLLIYQTPQQTGALCLITRELYI</sequence>
<evidence type="ECO:0000256" key="1">
    <source>
        <dbReference type="SAM" id="Phobius"/>
    </source>
</evidence>
<evidence type="ECO:0008006" key="4">
    <source>
        <dbReference type="Google" id="ProtNLM"/>
    </source>
</evidence>
<feature type="transmembrane region" description="Helical" evidence="1">
    <location>
        <begin position="20"/>
        <end position="40"/>
    </location>
</feature>
<organism evidence="2 3">
    <name type="scientific">Erwinia aeris</name>
    <dbReference type="NCBI Taxonomy" id="3239803"/>
    <lineage>
        <taxon>Bacteria</taxon>
        <taxon>Pseudomonadati</taxon>
        <taxon>Pseudomonadota</taxon>
        <taxon>Gammaproteobacteria</taxon>
        <taxon>Enterobacterales</taxon>
        <taxon>Erwiniaceae</taxon>
        <taxon>Erwinia</taxon>
    </lineage>
</organism>
<dbReference type="EMBL" id="JBGFFX010000008">
    <property type="protein sequence ID" value="MEY8771683.1"/>
    <property type="molecule type" value="Genomic_DNA"/>
</dbReference>
<dbReference type="RefSeq" id="WP_369895989.1">
    <property type="nucleotide sequence ID" value="NZ_JBGFFX010000008.1"/>
</dbReference>
<proteinExistence type="predicted"/>
<accession>A0ABV4E9S9</accession>
<feature type="transmembrane region" description="Helical" evidence="1">
    <location>
        <begin position="46"/>
        <end position="69"/>
    </location>
</feature>
<gene>
    <name evidence="2" type="ORF">AB6T85_14890</name>
</gene>
<keyword evidence="1" id="KW-0812">Transmembrane</keyword>
<name>A0ABV4E9S9_9GAMM</name>
<dbReference type="Proteomes" id="UP001565243">
    <property type="component" value="Unassembled WGS sequence"/>
</dbReference>
<protein>
    <recommendedName>
        <fullName evidence="4">Type VI secretion protein</fullName>
    </recommendedName>
</protein>
<keyword evidence="3" id="KW-1185">Reference proteome</keyword>
<reference evidence="2 3" key="1">
    <citation type="submission" date="2024-07" db="EMBL/GenBank/DDBJ databases">
        <authorList>
            <person name="Hebao G."/>
        </authorList>
    </citation>
    <scope>NUCLEOTIDE SEQUENCE [LARGE SCALE GENOMIC DNA]</scope>
    <source>
        <strain evidence="2 3">ACCC 02193</strain>
    </source>
</reference>
<comment type="caution">
    <text evidence="2">The sequence shown here is derived from an EMBL/GenBank/DDBJ whole genome shotgun (WGS) entry which is preliminary data.</text>
</comment>
<evidence type="ECO:0000313" key="3">
    <source>
        <dbReference type="Proteomes" id="UP001565243"/>
    </source>
</evidence>
<keyword evidence="1" id="KW-0472">Membrane</keyword>
<keyword evidence="1" id="KW-1133">Transmembrane helix</keyword>
<evidence type="ECO:0000313" key="2">
    <source>
        <dbReference type="EMBL" id="MEY8771683.1"/>
    </source>
</evidence>